<dbReference type="AlphaFoldDB" id="A0A0E9RBR4"/>
<organism evidence="1">
    <name type="scientific">Anguilla anguilla</name>
    <name type="common">European freshwater eel</name>
    <name type="synonym">Muraena anguilla</name>
    <dbReference type="NCBI Taxonomy" id="7936"/>
    <lineage>
        <taxon>Eukaryota</taxon>
        <taxon>Metazoa</taxon>
        <taxon>Chordata</taxon>
        <taxon>Craniata</taxon>
        <taxon>Vertebrata</taxon>
        <taxon>Euteleostomi</taxon>
        <taxon>Actinopterygii</taxon>
        <taxon>Neopterygii</taxon>
        <taxon>Teleostei</taxon>
        <taxon>Anguilliformes</taxon>
        <taxon>Anguillidae</taxon>
        <taxon>Anguilla</taxon>
    </lineage>
</organism>
<protein>
    <submittedName>
        <fullName evidence="1">Uncharacterized protein</fullName>
    </submittedName>
</protein>
<sequence>MTASQENKLNGGECRDAGTVILMKPVNKQPVHASEGIWRPVSDRKRCIKRIRNAGRPPACDRSHRGRD</sequence>
<proteinExistence type="predicted"/>
<reference evidence="1" key="1">
    <citation type="submission" date="2014-11" db="EMBL/GenBank/DDBJ databases">
        <authorList>
            <person name="Amaro Gonzalez C."/>
        </authorList>
    </citation>
    <scope>NUCLEOTIDE SEQUENCE</scope>
</reference>
<dbReference type="EMBL" id="GBXM01082814">
    <property type="protein sequence ID" value="JAH25763.1"/>
    <property type="molecule type" value="Transcribed_RNA"/>
</dbReference>
<accession>A0A0E9RBR4</accession>
<reference evidence="1" key="2">
    <citation type="journal article" date="2015" name="Fish Shellfish Immunol.">
        <title>Early steps in the European eel (Anguilla anguilla)-Vibrio vulnificus interaction in the gills: Role of the RtxA13 toxin.</title>
        <authorList>
            <person name="Callol A."/>
            <person name="Pajuelo D."/>
            <person name="Ebbesson L."/>
            <person name="Teles M."/>
            <person name="MacKenzie S."/>
            <person name="Amaro C."/>
        </authorList>
    </citation>
    <scope>NUCLEOTIDE SEQUENCE</scope>
</reference>
<evidence type="ECO:0000313" key="1">
    <source>
        <dbReference type="EMBL" id="JAH25763.1"/>
    </source>
</evidence>
<name>A0A0E9RBR4_ANGAN</name>